<dbReference type="Proteomes" id="UP000593572">
    <property type="component" value="Unassembled WGS sequence"/>
</dbReference>
<protein>
    <submittedName>
        <fullName evidence="1">Uncharacterized protein</fullName>
    </submittedName>
</protein>
<dbReference type="AlphaFoldDB" id="A0A7J8M928"/>
<name>A0A7J8M928_9ROSI</name>
<keyword evidence="2" id="KW-1185">Reference proteome</keyword>
<gene>
    <name evidence="1" type="ORF">Golob_018002</name>
</gene>
<reference evidence="1 2" key="1">
    <citation type="journal article" date="2019" name="Genome Biol. Evol.">
        <title>Insights into the evolution of the New World diploid cottons (Gossypium, subgenus Houzingenia) based on genome sequencing.</title>
        <authorList>
            <person name="Grover C.E."/>
            <person name="Arick M.A. 2nd"/>
            <person name="Thrash A."/>
            <person name="Conover J.L."/>
            <person name="Sanders W.S."/>
            <person name="Peterson D.G."/>
            <person name="Frelichowski J.E."/>
            <person name="Scheffler J.A."/>
            <person name="Scheffler B.E."/>
            <person name="Wendel J.F."/>
        </authorList>
    </citation>
    <scope>NUCLEOTIDE SEQUENCE [LARGE SCALE GENOMIC DNA]</scope>
    <source>
        <strain evidence="1">157</strain>
        <tissue evidence="1">Leaf</tissue>
    </source>
</reference>
<comment type="caution">
    <text evidence="1">The sequence shown here is derived from an EMBL/GenBank/DDBJ whole genome shotgun (WGS) entry which is preliminary data.</text>
</comment>
<organism evidence="1 2">
    <name type="scientific">Gossypium lobatum</name>
    <dbReference type="NCBI Taxonomy" id="34289"/>
    <lineage>
        <taxon>Eukaryota</taxon>
        <taxon>Viridiplantae</taxon>
        <taxon>Streptophyta</taxon>
        <taxon>Embryophyta</taxon>
        <taxon>Tracheophyta</taxon>
        <taxon>Spermatophyta</taxon>
        <taxon>Magnoliopsida</taxon>
        <taxon>eudicotyledons</taxon>
        <taxon>Gunneridae</taxon>
        <taxon>Pentapetalae</taxon>
        <taxon>rosids</taxon>
        <taxon>malvids</taxon>
        <taxon>Malvales</taxon>
        <taxon>Malvaceae</taxon>
        <taxon>Malvoideae</taxon>
        <taxon>Gossypium</taxon>
    </lineage>
</organism>
<sequence length="136" mass="15078">MVDDKGMKLNPTNITPISWKDKLMGDMANVMNTQKDENFYLQKADAKNEIVDGIPSITFSERVTEAVKGHDTKSLLKFIGSEIGLVAKIDRNTKNNSKGQFAKLAILALPKICSRKMDQGVALEMEEDQSCVGESR</sequence>
<accession>A0A7J8M928</accession>
<evidence type="ECO:0000313" key="2">
    <source>
        <dbReference type="Proteomes" id="UP000593572"/>
    </source>
</evidence>
<evidence type="ECO:0000313" key="1">
    <source>
        <dbReference type="EMBL" id="MBA0561153.1"/>
    </source>
</evidence>
<dbReference type="EMBL" id="JABEZX010000007">
    <property type="protein sequence ID" value="MBA0561153.1"/>
    <property type="molecule type" value="Genomic_DNA"/>
</dbReference>
<proteinExistence type="predicted"/>
<feature type="non-terminal residue" evidence="1">
    <location>
        <position position="136"/>
    </location>
</feature>